<protein>
    <recommendedName>
        <fullName evidence="3">Tail tube protein</fullName>
    </recommendedName>
</protein>
<evidence type="ECO:0008006" key="3">
    <source>
        <dbReference type="Google" id="ProtNLM"/>
    </source>
</evidence>
<dbReference type="Pfam" id="PF06841">
    <property type="entry name" value="Phage_T4_gp19"/>
    <property type="match status" value="1"/>
</dbReference>
<accession>A0A218M3F0</accession>
<dbReference type="InterPro" id="IPR010667">
    <property type="entry name" value="Phage_T4_Gp19"/>
</dbReference>
<evidence type="ECO:0000313" key="1">
    <source>
        <dbReference type="EMBL" id="ASD50574.1"/>
    </source>
</evidence>
<keyword evidence="2" id="KW-1185">Reference proteome</keyword>
<dbReference type="GO" id="GO:0005198">
    <property type="term" value="F:structural molecule activity"/>
    <property type="evidence" value="ECO:0007669"/>
    <property type="project" value="InterPro"/>
</dbReference>
<organism evidence="1 2">
    <name type="scientific">Acidovorax phage ACP17</name>
    <dbReference type="NCBI Taxonomy" id="2010329"/>
    <lineage>
        <taxon>Viruses</taxon>
        <taxon>Duplodnaviria</taxon>
        <taxon>Heunggongvirae</taxon>
        <taxon>Uroviricota</taxon>
        <taxon>Caudoviricetes</taxon>
        <taxon>Busanvirus</taxon>
        <taxon>Busanvirus ACP17</taxon>
    </lineage>
</organism>
<dbReference type="RefSeq" id="YP_009609641.1">
    <property type="nucleotide sequence ID" value="NC_041997.1"/>
</dbReference>
<dbReference type="EMBL" id="KY979132">
    <property type="protein sequence ID" value="ASD50574.1"/>
    <property type="molecule type" value="Genomic_DNA"/>
</dbReference>
<reference evidence="1 2" key="1">
    <citation type="submission" date="2017-08" db="EMBL/GenBank/DDBJ databases">
        <title>Characterization and complete genome sequence of novel bacteriophage infecting the causal agent of bacterial fruit blotch, Acidovorax citrulli.</title>
        <authorList>
            <person name="Midani A.R."/>
            <person name="Park S.-H."/>
            <person name="Choi T.-J."/>
        </authorList>
    </citation>
    <scope>NUCLEOTIDE SEQUENCE [LARGE SCALE GENOMIC DNA]</scope>
</reference>
<proteinExistence type="predicted"/>
<dbReference type="GeneID" id="40085726"/>
<dbReference type="Proteomes" id="UP000224101">
    <property type="component" value="Segment"/>
</dbReference>
<sequence>MTTKMDIWSMLSHFRDGISRPNKYRVEMNLPSGVGLGEGEIGVNSDARAGKIAQIDRYFNATGGINFKCHTMTFPQRSLLTSEHRQNSAPFRTPFSATYDPVTFSFYANSYMDTRDYFEVWQSAVVNLGTNTMNFYNEYVADVKLYMLDDYGNDAYSVTLFEAWPLNIGIVDASYSQSNALTTCTVTLAFKSWAPEYNSQSNPSA</sequence>
<name>A0A218M3F0_9CAUD</name>
<evidence type="ECO:0000313" key="2">
    <source>
        <dbReference type="Proteomes" id="UP000224101"/>
    </source>
</evidence>
<dbReference type="KEGG" id="vg:40085726"/>